<dbReference type="STRING" id="7395.A0A1A9VJ20"/>
<organism evidence="2 3">
    <name type="scientific">Glossina austeni</name>
    <name type="common">Savannah tsetse fly</name>
    <dbReference type="NCBI Taxonomy" id="7395"/>
    <lineage>
        <taxon>Eukaryota</taxon>
        <taxon>Metazoa</taxon>
        <taxon>Ecdysozoa</taxon>
        <taxon>Arthropoda</taxon>
        <taxon>Hexapoda</taxon>
        <taxon>Insecta</taxon>
        <taxon>Pterygota</taxon>
        <taxon>Neoptera</taxon>
        <taxon>Endopterygota</taxon>
        <taxon>Diptera</taxon>
        <taxon>Brachycera</taxon>
        <taxon>Muscomorpha</taxon>
        <taxon>Hippoboscoidea</taxon>
        <taxon>Glossinidae</taxon>
        <taxon>Glossina</taxon>
    </lineage>
</organism>
<dbReference type="GO" id="GO:0004439">
    <property type="term" value="F:phosphatidylinositol-4,5-bisphosphate 5-phosphatase activity"/>
    <property type="evidence" value="ECO:0007669"/>
    <property type="project" value="TreeGrafter"/>
</dbReference>
<dbReference type="InterPro" id="IPR046985">
    <property type="entry name" value="IP5"/>
</dbReference>
<name>A0A1A9VJ20_GLOAU</name>
<dbReference type="InterPro" id="IPR000300">
    <property type="entry name" value="IPPc"/>
</dbReference>
<sequence>MDGGCLCIYIRPEHAPFIRDVAIDYVKTGLGTATRHKGACTIRSVFHVFCRRSFAAGQSQIAERNADYSEITRKLAFPMGDSNYDMVKESLKDAIRQGDLASVPEIDHFSTTLYRG</sequence>
<protein>
    <recommendedName>
        <fullName evidence="1">Inositol polyphosphate-related phosphatase domain-containing protein</fullName>
    </recommendedName>
</protein>
<reference evidence="2" key="1">
    <citation type="submission" date="2020-05" db="UniProtKB">
        <authorList>
            <consortium name="EnsemblMetazoa"/>
        </authorList>
    </citation>
    <scope>IDENTIFICATION</scope>
    <source>
        <strain evidence="2">TTRI</strain>
    </source>
</reference>
<dbReference type="EnsemblMetazoa" id="GAUT038980-RA">
    <property type="protein sequence ID" value="GAUT038980-PA"/>
    <property type="gene ID" value="GAUT038980"/>
</dbReference>
<dbReference type="AlphaFoldDB" id="A0A1A9VJ20"/>
<accession>A0A1A9VJ20</accession>
<dbReference type="GO" id="GO:0046856">
    <property type="term" value="P:phosphatidylinositol dephosphorylation"/>
    <property type="evidence" value="ECO:0007669"/>
    <property type="project" value="InterPro"/>
</dbReference>
<proteinExistence type="predicted"/>
<dbReference type="PANTHER" id="PTHR11200:SF257">
    <property type="entry name" value="PHOSPHOINOSITIDE 5-PHOSPHATASE"/>
    <property type="match status" value="1"/>
</dbReference>
<dbReference type="Gene3D" id="3.60.10.10">
    <property type="entry name" value="Endonuclease/exonuclease/phosphatase"/>
    <property type="match status" value="1"/>
</dbReference>
<dbReference type="PANTHER" id="PTHR11200">
    <property type="entry name" value="INOSITOL 5-PHOSPHATASE"/>
    <property type="match status" value="1"/>
</dbReference>
<keyword evidence="3" id="KW-1185">Reference proteome</keyword>
<evidence type="ECO:0000313" key="3">
    <source>
        <dbReference type="Proteomes" id="UP000078200"/>
    </source>
</evidence>
<evidence type="ECO:0000259" key="1">
    <source>
        <dbReference type="Pfam" id="PF22669"/>
    </source>
</evidence>
<dbReference type="Proteomes" id="UP000078200">
    <property type="component" value="Unassembled WGS sequence"/>
</dbReference>
<feature type="domain" description="Inositol polyphosphate-related phosphatase" evidence="1">
    <location>
        <begin position="3"/>
        <end position="100"/>
    </location>
</feature>
<dbReference type="GO" id="GO:0098793">
    <property type="term" value="C:presynapse"/>
    <property type="evidence" value="ECO:0007669"/>
    <property type="project" value="GOC"/>
</dbReference>
<dbReference type="VEuPathDB" id="VectorBase:GAUT038980"/>
<dbReference type="InterPro" id="IPR036691">
    <property type="entry name" value="Endo/exonu/phosph_ase_sf"/>
</dbReference>
<evidence type="ECO:0000313" key="2">
    <source>
        <dbReference type="EnsemblMetazoa" id="GAUT038980-PA"/>
    </source>
</evidence>
<dbReference type="Pfam" id="PF22669">
    <property type="entry name" value="Exo_endo_phos2"/>
    <property type="match status" value="1"/>
</dbReference>
<dbReference type="GO" id="GO:0048488">
    <property type="term" value="P:synaptic vesicle endocytosis"/>
    <property type="evidence" value="ECO:0007669"/>
    <property type="project" value="TreeGrafter"/>
</dbReference>
<dbReference type="SUPFAM" id="SSF56219">
    <property type="entry name" value="DNase I-like"/>
    <property type="match status" value="1"/>
</dbReference>